<comment type="caution">
    <text evidence="7">The sequence shown here is derived from an EMBL/GenBank/DDBJ whole genome shotgun (WGS) entry which is preliminary data.</text>
</comment>
<feature type="compositionally biased region" description="Low complexity" evidence="5">
    <location>
        <begin position="11"/>
        <end position="20"/>
    </location>
</feature>
<reference evidence="7 8" key="1">
    <citation type="submission" date="2023-05" db="EMBL/GenBank/DDBJ databases">
        <title>B98-5 Cell Line De Novo Hybrid Assembly: An Optical Mapping Approach.</title>
        <authorList>
            <person name="Kananen K."/>
            <person name="Auerbach J.A."/>
            <person name="Kautto E."/>
            <person name="Blachly J.S."/>
        </authorList>
    </citation>
    <scope>NUCLEOTIDE SEQUENCE [LARGE SCALE GENOMIC DNA]</scope>
    <source>
        <strain evidence="7">B95-8</strain>
        <tissue evidence="7">Cell line</tissue>
    </source>
</reference>
<feature type="region of interest" description="Disordered" evidence="5">
    <location>
        <begin position="648"/>
        <end position="674"/>
    </location>
</feature>
<evidence type="ECO:0000256" key="3">
    <source>
        <dbReference type="ARBA" id="ARBA00022989"/>
    </source>
</evidence>
<feature type="transmembrane region" description="Helical" evidence="6">
    <location>
        <begin position="257"/>
        <end position="285"/>
    </location>
</feature>
<feature type="transmembrane region" description="Helical" evidence="6">
    <location>
        <begin position="229"/>
        <end position="251"/>
    </location>
</feature>
<evidence type="ECO:0000256" key="5">
    <source>
        <dbReference type="SAM" id="MobiDB-lite"/>
    </source>
</evidence>
<feature type="transmembrane region" description="Helical" evidence="6">
    <location>
        <begin position="322"/>
        <end position="343"/>
    </location>
</feature>
<dbReference type="InterPro" id="IPR011701">
    <property type="entry name" value="MFS"/>
</dbReference>
<evidence type="ECO:0000313" key="8">
    <source>
        <dbReference type="Proteomes" id="UP001266305"/>
    </source>
</evidence>
<accession>A0ABQ9TZT0</accession>
<dbReference type="PANTHER" id="PTHR43184:SF11">
    <property type="entry name" value="GLUCOSE-6-PHOSPHATE EXCHANGER SLC37A1"/>
    <property type="match status" value="1"/>
</dbReference>
<dbReference type="InterPro" id="IPR036259">
    <property type="entry name" value="MFS_trans_sf"/>
</dbReference>
<keyword evidence="8" id="KW-1185">Reference proteome</keyword>
<dbReference type="Proteomes" id="UP001266305">
    <property type="component" value="Unassembled WGS sequence"/>
</dbReference>
<keyword evidence="2 6" id="KW-0812">Transmembrane</keyword>
<evidence type="ECO:0000256" key="4">
    <source>
        <dbReference type="ARBA" id="ARBA00023136"/>
    </source>
</evidence>
<evidence type="ECO:0000256" key="2">
    <source>
        <dbReference type="ARBA" id="ARBA00022692"/>
    </source>
</evidence>
<evidence type="ECO:0000256" key="1">
    <source>
        <dbReference type="ARBA" id="ARBA00004141"/>
    </source>
</evidence>
<dbReference type="Pfam" id="PF07690">
    <property type="entry name" value="MFS_1"/>
    <property type="match status" value="1"/>
</dbReference>
<feature type="compositionally biased region" description="Basic and acidic residues" evidence="5">
    <location>
        <begin position="1"/>
        <end position="10"/>
    </location>
</feature>
<protein>
    <recommendedName>
        <fullName evidence="9">Solute carrier family 37 member 1</fullName>
    </recommendedName>
</protein>
<organism evidence="7 8">
    <name type="scientific">Saguinus oedipus</name>
    <name type="common">Cotton-top tamarin</name>
    <name type="synonym">Oedipomidas oedipus</name>
    <dbReference type="NCBI Taxonomy" id="9490"/>
    <lineage>
        <taxon>Eukaryota</taxon>
        <taxon>Metazoa</taxon>
        <taxon>Chordata</taxon>
        <taxon>Craniata</taxon>
        <taxon>Vertebrata</taxon>
        <taxon>Euteleostomi</taxon>
        <taxon>Mammalia</taxon>
        <taxon>Eutheria</taxon>
        <taxon>Euarchontoglires</taxon>
        <taxon>Primates</taxon>
        <taxon>Haplorrhini</taxon>
        <taxon>Platyrrhini</taxon>
        <taxon>Cebidae</taxon>
        <taxon>Callitrichinae</taxon>
        <taxon>Saguinus</taxon>
    </lineage>
</organism>
<keyword evidence="3 6" id="KW-1133">Transmembrane helix</keyword>
<sequence length="796" mass="86681">MTTETPEKRGMGMTEATGEGTRSHRARSLFLSFPRNKTDSHTMWAVLEVLFLFPRNALGKSPLSPLCLRTEELSSLPRGELHKYCTAWDEADVRFSSQSSKAGSVAPHQLPDNETDCGWAPFGKFIVRPSRSGRPSKTWKIRLAGHRFVGGKERETPGPGVGAGLGRRAAEEPVDTETKGISQMSSHRAQRDKNNYQQLLGALDYSFLCAYAVGMYLSGIIGERLPIRYYLTFGMLASGAFTALFGLGYFYNIHSFGFYVVTQVINGLVQTTGWPSVVTCLGNWFGKGRRGLIMGVWNSHTSVGNILGSLIAGYWVSTCWGLSFVVPGAIVAAMGIVCFLFLIEPPWTALAGTWPDGQGSSSLTSRPTGGFQLWLVWHCSSGKGRSYHLISSTLVPRTWSSVPGFPVYFVKLFSDGSQPMDMCAQVPQELLVQTHLALQCRRGLEASRSVLSGCLLLRGVTLGRAGMDSAFHCRCSRGPALGLCSLRGIAVVVDVLSLDSFALSDPKDVRCSSTLVTEWRLPVAPGPQRHMGAGCHHLTWQLHISAGQEFCPARPSFSSVPLPSSASTGPAGRIADHEHYPSCLRPPTVNISHFPTCLRLALPGTSPLPSHGPGLGSCRHTHPQYSSWHIFIVLIAVLEESLSGSHAYSQPPRFPPPLKGASPSPGAPPGLVQEREPESSFCYHVGLLGVIHQKGVLILDDKNRETKRSLETSAFRKVGYRMVFVKLQLVLLNVLKSHFPVTSMNFSFQACRVVPYSSLELPGLPSSRLGRTLAHTFRPGTSSALYELFPPRGGQT</sequence>
<dbReference type="Gene3D" id="1.20.1250.20">
    <property type="entry name" value="MFS general substrate transporter like domains"/>
    <property type="match status" value="1"/>
</dbReference>
<evidence type="ECO:0008006" key="9">
    <source>
        <dbReference type="Google" id="ProtNLM"/>
    </source>
</evidence>
<proteinExistence type="predicted"/>
<gene>
    <name evidence="7" type="ORF">P7K49_032569</name>
</gene>
<comment type="subcellular location">
    <subcellularLocation>
        <location evidence="1">Membrane</location>
        <topology evidence="1">Multi-pass membrane protein</topology>
    </subcellularLocation>
</comment>
<dbReference type="EMBL" id="JASSZA010000018">
    <property type="protein sequence ID" value="KAK2089903.1"/>
    <property type="molecule type" value="Genomic_DNA"/>
</dbReference>
<dbReference type="PANTHER" id="PTHR43184">
    <property type="entry name" value="MAJOR FACILITATOR SUPERFAMILY TRANSPORTER 16, ISOFORM B"/>
    <property type="match status" value="1"/>
</dbReference>
<keyword evidence="4 6" id="KW-0472">Membrane</keyword>
<evidence type="ECO:0000256" key="6">
    <source>
        <dbReference type="SAM" id="Phobius"/>
    </source>
</evidence>
<feature type="region of interest" description="Disordered" evidence="5">
    <location>
        <begin position="1"/>
        <end position="21"/>
    </location>
</feature>
<evidence type="ECO:0000313" key="7">
    <source>
        <dbReference type="EMBL" id="KAK2089903.1"/>
    </source>
</evidence>
<feature type="transmembrane region" description="Helical" evidence="6">
    <location>
        <begin position="199"/>
        <end position="217"/>
    </location>
</feature>
<dbReference type="SUPFAM" id="SSF103473">
    <property type="entry name" value="MFS general substrate transporter"/>
    <property type="match status" value="1"/>
</dbReference>
<feature type="transmembrane region" description="Helical" evidence="6">
    <location>
        <begin position="297"/>
        <end position="316"/>
    </location>
</feature>
<name>A0ABQ9TZT0_SAGOE</name>
<feature type="region of interest" description="Disordered" evidence="5">
    <location>
        <begin position="150"/>
        <end position="187"/>
    </location>
</feature>